<name>A0A7J6VAK8_THATH</name>
<feature type="compositionally biased region" description="Pro residues" evidence="1">
    <location>
        <begin position="84"/>
        <end position="96"/>
    </location>
</feature>
<comment type="caution">
    <text evidence="2">The sequence shown here is derived from an EMBL/GenBank/DDBJ whole genome shotgun (WGS) entry which is preliminary data.</text>
</comment>
<gene>
    <name evidence="2" type="ORF">FRX31_028304</name>
</gene>
<feature type="non-terminal residue" evidence="2">
    <location>
        <position position="1"/>
    </location>
</feature>
<proteinExistence type="predicted"/>
<dbReference type="EMBL" id="JABWDY010035219">
    <property type="protein sequence ID" value="KAF5182109.1"/>
    <property type="molecule type" value="Genomic_DNA"/>
</dbReference>
<dbReference type="AlphaFoldDB" id="A0A7J6VAK8"/>
<evidence type="ECO:0000313" key="3">
    <source>
        <dbReference type="Proteomes" id="UP000554482"/>
    </source>
</evidence>
<feature type="compositionally biased region" description="Low complexity" evidence="1">
    <location>
        <begin position="69"/>
        <end position="80"/>
    </location>
</feature>
<sequence length="124" mass="12473">SSRRGNATSTRSGKAGNGSSKGTRISHAPTNAPTSAVNDAKTNNVGAKPENGARTVNGAKNSNVGAKPGNGARTGTNGTTIQPIGPPKPQSKPPTKPKLKTTSYPISQRTRSLDPAVAAGTSTR</sequence>
<feature type="compositionally biased region" description="Polar residues" evidence="1">
    <location>
        <begin position="1"/>
        <end position="45"/>
    </location>
</feature>
<organism evidence="2 3">
    <name type="scientific">Thalictrum thalictroides</name>
    <name type="common">Rue-anemone</name>
    <name type="synonym">Anemone thalictroides</name>
    <dbReference type="NCBI Taxonomy" id="46969"/>
    <lineage>
        <taxon>Eukaryota</taxon>
        <taxon>Viridiplantae</taxon>
        <taxon>Streptophyta</taxon>
        <taxon>Embryophyta</taxon>
        <taxon>Tracheophyta</taxon>
        <taxon>Spermatophyta</taxon>
        <taxon>Magnoliopsida</taxon>
        <taxon>Ranunculales</taxon>
        <taxon>Ranunculaceae</taxon>
        <taxon>Thalictroideae</taxon>
        <taxon>Thalictrum</taxon>
    </lineage>
</organism>
<accession>A0A7J6VAK8</accession>
<keyword evidence="3" id="KW-1185">Reference proteome</keyword>
<protein>
    <submittedName>
        <fullName evidence="2">Uncharacterized protein</fullName>
    </submittedName>
</protein>
<feature type="region of interest" description="Disordered" evidence="1">
    <location>
        <begin position="1"/>
        <end position="124"/>
    </location>
</feature>
<evidence type="ECO:0000256" key="1">
    <source>
        <dbReference type="SAM" id="MobiDB-lite"/>
    </source>
</evidence>
<reference evidence="2 3" key="1">
    <citation type="submission" date="2020-06" db="EMBL/GenBank/DDBJ databases">
        <title>Transcriptomic and genomic resources for Thalictrum thalictroides and T. hernandezii: Facilitating candidate gene discovery in an emerging model plant lineage.</title>
        <authorList>
            <person name="Arias T."/>
            <person name="Riano-Pachon D.M."/>
            <person name="Di Stilio V.S."/>
        </authorList>
    </citation>
    <scope>NUCLEOTIDE SEQUENCE [LARGE SCALE GENOMIC DNA]</scope>
    <source>
        <strain evidence="3">cv. WT478/WT964</strain>
        <tissue evidence="2">Leaves</tissue>
    </source>
</reference>
<dbReference type="Proteomes" id="UP000554482">
    <property type="component" value="Unassembled WGS sequence"/>
</dbReference>
<evidence type="ECO:0000313" key="2">
    <source>
        <dbReference type="EMBL" id="KAF5182109.1"/>
    </source>
</evidence>